<comment type="caution">
    <text evidence="1">The sequence shown here is derived from an EMBL/GenBank/DDBJ whole genome shotgun (WGS) entry which is preliminary data.</text>
</comment>
<sequence length="247" mass="27548">MKTYSIDINCDLGEGFNNEALIMPHITSCNIACGGHAGNKETMKWVAGLAKEHKVLVGAHPSYPDQENFGRTTINISDRELINSIKSQILDLESVLVELHIPLTHIKPHGALYNDVARDSRMAEVFISAIADLKDKVVLYVPYGSKMEEVALINGFKIKYEAFGDRNYNTDGSLVSRNHDNALIQDPVTVLNHIRYMVEEQEVRTVAGTSIKLLADTYCIHGDAPATLQILTYLSQELPKHKIFIKN</sequence>
<keyword evidence="1" id="KW-0378">Hydrolase</keyword>
<protein>
    <submittedName>
        <fullName evidence="1">5-oxoprolinase subunit PxpA</fullName>
        <ecNumber evidence="1">3.5.2.9</ecNumber>
    </submittedName>
</protein>
<gene>
    <name evidence="1" type="primary">pxpA</name>
    <name evidence="1" type="ORF">ACFS1K_08175</name>
</gene>
<dbReference type="Pfam" id="PF03746">
    <property type="entry name" value="LamB_YcsF"/>
    <property type="match status" value="1"/>
</dbReference>
<dbReference type="InterPro" id="IPR011330">
    <property type="entry name" value="Glyco_hydro/deAcase_b/a-brl"/>
</dbReference>
<proteinExistence type="predicted"/>
<name>A0ABW5VDE3_9FLAO</name>
<dbReference type="PANTHER" id="PTHR30292:SF0">
    <property type="entry name" value="5-OXOPROLINASE SUBUNIT A"/>
    <property type="match status" value="1"/>
</dbReference>
<dbReference type="CDD" id="cd10801">
    <property type="entry name" value="LamB_YcsF_like_1"/>
    <property type="match status" value="1"/>
</dbReference>
<organism evidence="1 2">
    <name type="scientific">Arenibacter antarcticus</name>
    <dbReference type="NCBI Taxonomy" id="2040469"/>
    <lineage>
        <taxon>Bacteria</taxon>
        <taxon>Pseudomonadati</taxon>
        <taxon>Bacteroidota</taxon>
        <taxon>Flavobacteriia</taxon>
        <taxon>Flavobacteriales</taxon>
        <taxon>Flavobacteriaceae</taxon>
        <taxon>Arenibacter</taxon>
    </lineage>
</organism>
<dbReference type="RefSeq" id="WP_251807842.1">
    <property type="nucleotide sequence ID" value="NZ_CP166679.1"/>
</dbReference>
<reference evidence="2" key="1">
    <citation type="journal article" date="2019" name="Int. J. Syst. Evol. Microbiol.">
        <title>The Global Catalogue of Microorganisms (GCM) 10K type strain sequencing project: providing services to taxonomists for standard genome sequencing and annotation.</title>
        <authorList>
            <consortium name="The Broad Institute Genomics Platform"/>
            <consortium name="The Broad Institute Genome Sequencing Center for Infectious Disease"/>
            <person name="Wu L."/>
            <person name="Ma J."/>
        </authorList>
    </citation>
    <scope>NUCLEOTIDE SEQUENCE [LARGE SCALE GENOMIC DNA]</scope>
    <source>
        <strain evidence="2">KCTC 52924</strain>
    </source>
</reference>
<dbReference type="PANTHER" id="PTHR30292">
    <property type="entry name" value="UNCHARACTERIZED PROTEIN YBGL-RELATED"/>
    <property type="match status" value="1"/>
</dbReference>
<dbReference type="Proteomes" id="UP001597532">
    <property type="component" value="Unassembled WGS sequence"/>
</dbReference>
<dbReference type="Gene3D" id="3.20.20.370">
    <property type="entry name" value="Glycoside hydrolase/deacetylase"/>
    <property type="match status" value="1"/>
</dbReference>
<dbReference type="SUPFAM" id="SSF88713">
    <property type="entry name" value="Glycoside hydrolase/deacetylase"/>
    <property type="match status" value="1"/>
</dbReference>
<accession>A0ABW5VDE3</accession>
<keyword evidence="2" id="KW-1185">Reference proteome</keyword>
<evidence type="ECO:0000313" key="2">
    <source>
        <dbReference type="Proteomes" id="UP001597532"/>
    </source>
</evidence>
<dbReference type="EMBL" id="JBHUOK010000029">
    <property type="protein sequence ID" value="MFD2789733.1"/>
    <property type="molecule type" value="Genomic_DNA"/>
</dbReference>
<evidence type="ECO:0000313" key="1">
    <source>
        <dbReference type="EMBL" id="MFD2789733.1"/>
    </source>
</evidence>
<dbReference type="EC" id="3.5.2.9" evidence="1"/>
<dbReference type="NCBIfam" id="NF003816">
    <property type="entry name" value="PRK05406.1-5"/>
    <property type="match status" value="1"/>
</dbReference>
<dbReference type="NCBIfam" id="NF003814">
    <property type="entry name" value="PRK05406.1-3"/>
    <property type="match status" value="1"/>
</dbReference>
<dbReference type="InterPro" id="IPR005501">
    <property type="entry name" value="LamB/YcsF/PxpA-like"/>
</dbReference>
<dbReference type="GO" id="GO:0017168">
    <property type="term" value="F:5-oxoprolinase (ATP-hydrolyzing) activity"/>
    <property type="evidence" value="ECO:0007669"/>
    <property type="project" value="UniProtKB-EC"/>
</dbReference>